<evidence type="ECO:0000313" key="5">
    <source>
        <dbReference type="Proteomes" id="UP001549921"/>
    </source>
</evidence>
<dbReference type="EMBL" id="JBEDNZ010000008">
    <property type="protein sequence ID" value="KAL0839859.1"/>
    <property type="molecule type" value="Genomic_DNA"/>
</dbReference>
<comment type="caution">
    <text evidence="4">The sequence shown here is derived from an EMBL/GenBank/DDBJ whole genome shotgun (WGS) entry which is preliminary data.</text>
</comment>
<accession>A0ABD0T993</accession>
<evidence type="ECO:0000256" key="1">
    <source>
        <dbReference type="SAM" id="Coils"/>
    </source>
</evidence>
<dbReference type="AlphaFoldDB" id="A0ABD0T993"/>
<feature type="domain" description="FP protein C-terminal" evidence="3">
    <location>
        <begin position="237"/>
        <end position="288"/>
    </location>
</feature>
<gene>
    <name evidence="4" type="ORF">ABMA28_016484</name>
</gene>
<dbReference type="InterPro" id="IPR057251">
    <property type="entry name" value="FP_C"/>
</dbReference>
<organism evidence="4 5">
    <name type="scientific">Loxostege sticticalis</name>
    <name type="common">Beet webworm moth</name>
    <dbReference type="NCBI Taxonomy" id="481309"/>
    <lineage>
        <taxon>Eukaryota</taxon>
        <taxon>Metazoa</taxon>
        <taxon>Ecdysozoa</taxon>
        <taxon>Arthropoda</taxon>
        <taxon>Hexapoda</taxon>
        <taxon>Insecta</taxon>
        <taxon>Pterygota</taxon>
        <taxon>Neoptera</taxon>
        <taxon>Endopterygota</taxon>
        <taxon>Lepidoptera</taxon>
        <taxon>Glossata</taxon>
        <taxon>Ditrysia</taxon>
        <taxon>Pyraloidea</taxon>
        <taxon>Crambidae</taxon>
        <taxon>Pyraustinae</taxon>
        <taxon>Loxostege</taxon>
    </lineage>
</organism>
<feature type="compositionally biased region" description="Basic and acidic residues" evidence="2">
    <location>
        <begin position="1"/>
        <end position="20"/>
    </location>
</feature>
<feature type="region of interest" description="Disordered" evidence="2">
    <location>
        <begin position="1"/>
        <end position="40"/>
    </location>
</feature>
<evidence type="ECO:0000256" key="2">
    <source>
        <dbReference type="SAM" id="MobiDB-lite"/>
    </source>
</evidence>
<evidence type="ECO:0000259" key="3">
    <source>
        <dbReference type="Pfam" id="PF25298"/>
    </source>
</evidence>
<sequence length="295" mass="34704">MAMDRSMSESKLDNLTKERTPPNFVNSRNKRRREEEHFSPEFDQLKEEMKEMKELMMSSFSKQKEEFKEILLKEIKLVNANIENSIAFLTSQNEDLKKKIDNLERQSKEDKTHIKLLEERIEDMQKVQRKSSFEIKNVPKKSKEDKAELLEMVAHLARNIGCSMNSSDVKDIYRVRNKKTEAKNSSIVVETNSTLIKTEIMKMAKLFNIKNKSKLCAKHLGFRTEEETPIFLSEHLTRYASRLHFLARDLAKSKQYKYCWTAYGKIYVRKTEDSPIINITSEAQVQHLQNVNSEK</sequence>
<reference evidence="4 5" key="1">
    <citation type="submission" date="2024-06" db="EMBL/GenBank/DDBJ databases">
        <title>A chromosome-level genome assembly of beet webworm, Loxostege sticticalis.</title>
        <authorList>
            <person name="Zhang Y."/>
        </authorList>
    </citation>
    <scope>NUCLEOTIDE SEQUENCE [LARGE SCALE GENOMIC DNA]</scope>
    <source>
        <strain evidence="4">AQ028</strain>
        <tissue evidence="4">Male pupae</tissue>
    </source>
</reference>
<proteinExistence type="predicted"/>
<feature type="coiled-coil region" evidence="1">
    <location>
        <begin position="79"/>
        <end position="120"/>
    </location>
</feature>
<dbReference type="Proteomes" id="UP001549921">
    <property type="component" value="Unassembled WGS sequence"/>
</dbReference>
<name>A0ABD0T993_LOXSC</name>
<dbReference type="Pfam" id="PF25298">
    <property type="entry name" value="Baculo_FP_2nd"/>
    <property type="match status" value="1"/>
</dbReference>
<evidence type="ECO:0000313" key="4">
    <source>
        <dbReference type="EMBL" id="KAL0839859.1"/>
    </source>
</evidence>
<keyword evidence="1" id="KW-0175">Coiled coil</keyword>
<protein>
    <recommendedName>
        <fullName evidence="3">FP protein C-terminal domain-containing protein</fullName>
    </recommendedName>
</protein>